<dbReference type="GO" id="GO:0005524">
    <property type="term" value="F:ATP binding"/>
    <property type="evidence" value="ECO:0007669"/>
    <property type="project" value="TreeGrafter"/>
</dbReference>
<dbReference type="Proteomes" id="UP000028013">
    <property type="component" value="Unassembled WGS sequence"/>
</dbReference>
<accession>A0A078RWQ7</accession>
<sequence>MKKIEAIIRKTKFEDVKDALLEADIEWFSYYDVRGIGKSRQARIYRGVMYDTSSIERILISIVVRDKNAEKTVQAIIKSAQTGEIGDGRIFVIPIEDAIRIRTAERGDIALYNAEQER</sequence>
<dbReference type="Pfam" id="PF00543">
    <property type="entry name" value="P-II"/>
    <property type="match status" value="1"/>
</dbReference>
<evidence type="ECO:0000256" key="2">
    <source>
        <dbReference type="RuleBase" id="RU003936"/>
    </source>
</evidence>
<dbReference type="Gene3D" id="3.30.70.120">
    <property type="match status" value="1"/>
</dbReference>
<comment type="similarity">
    <text evidence="2">Belongs to the P(II) protein family.</text>
</comment>
<feature type="modified residue" description="O-UMP-tyrosine" evidence="1">
    <location>
        <position position="50"/>
    </location>
</feature>
<dbReference type="InterPro" id="IPR015867">
    <property type="entry name" value="N-reg_PII/ATP_PRibTrfase_C"/>
</dbReference>
<dbReference type="SUPFAM" id="SSF54913">
    <property type="entry name" value="GlnB-like"/>
    <property type="match status" value="1"/>
</dbReference>
<evidence type="ECO:0000256" key="1">
    <source>
        <dbReference type="PIRSR" id="PIRSR602187-50"/>
    </source>
</evidence>
<evidence type="ECO:0000313" key="4">
    <source>
        <dbReference type="Proteomes" id="UP000028013"/>
    </source>
</evidence>
<dbReference type="GeneID" id="99752510"/>
<evidence type="ECO:0000313" key="3">
    <source>
        <dbReference type="EMBL" id="KDS48895.1"/>
    </source>
</evidence>
<name>A0A078RWQ7_BACUN</name>
<protein>
    <submittedName>
        <fullName evidence="3">Nitrogen regulatory protein P-II</fullName>
    </submittedName>
</protein>
<dbReference type="GO" id="GO:0005829">
    <property type="term" value="C:cytosol"/>
    <property type="evidence" value="ECO:0007669"/>
    <property type="project" value="TreeGrafter"/>
</dbReference>
<dbReference type="PATRIC" id="fig|1339349.3.peg.3697"/>
<organism evidence="3 4">
    <name type="scientific">Bacteroides uniformis str. 3978 T3 ii</name>
    <dbReference type="NCBI Taxonomy" id="1339349"/>
    <lineage>
        <taxon>Bacteria</taxon>
        <taxon>Pseudomonadati</taxon>
        <taxon>Bacteroidota</taxon>
        <taxon>Bacteroidia</taxon>
        <taxon>Bacteroidales</taxon>
        <taxon>Bacteroidaceae</taxon>
        <taxon>Bacteroides</taxon>
    </lineage>
</organism>
<dbReference type="AlphaFoldDB" id="A0A078RWQ7"/>
<reference evidence="3 4" key="1">
    <citation type="submission" date="2014-04" db="EMBL/GenBank/DDBJ databases">
        <authorList>
            <person name="Sears C."/>
            <person name="Carroll K."/>
            <person name="Sack B.R."/>
            <person name="Qadri F."/>
            <person name="Myers L.L."/>
            <person name="Chung G.-T."/>
            <person name="Escheverria P."/>
            <person name="Fraser C.M."/>
            <person name="Sadzewicz L."/>
            <person name="Shefchek K.A."/>
            <person name="Tallon L."/>
            <person name="Das S.P."/>
            <person name="Daugherty S."/>
            <person name="Mongodin E.F."/>
        </authorList>
    </citation>
    <scope>NUCLEOTIDE SEQUENCE [LARGE SCALE GENOMIC DNA]</scope>
    <source>
        <strain evidence="3 4">3978 T3 ii</strain>
    </source>
</reference>
<proteinExistence type="inferred from homology"/>
<dbReference type="InterPro" id="IPR017918">
    <property type="entry name" value="N-reg_PII_CS"/>
</dbReference>
<dbReference type="SMART" id="SM00938">
    <property type="entry name" value="P-II"/>
    <property type="match status" value="1"/>
</dbReference>
<dbReference type="GO" id="GO:0006808">
    <property type="term" value="P:regulation of nitrogen utilization"/>
    <property type="evidence" value="ECO:0007669"/>
    <property type="project" value="InterPro"/>
</dbReference>
<dbReference type="PROSITE" id="PS51343">
    <property type="entry name" value="PII_GLNB_DOM"/>
    <property type="match status" value="1"/>
</dbReference>
<gene>
    <name evidence="3" type="primary">glnB</name>
    <name evidence="3" type="ORF">M094_2586</name>
</gene>
<dbReference type="InterPro" id="IPR011322">
    <property type="entry name" value="N-reg_PII-like_a/b"/>
</dbReference>
<comment type="caution">
    <text evidence="3">The sequence shown here is derived from an EMBL/GenBank/DDBJ whole genome shotgun (WGS) entry which is preliminary data.</text>
</comment>
<dbReference type="PRINTS" id="PR00340">
    <property type="entry name" value="PIIGLNB"/>
</dbReference>
<dbReference type="PANTHER" id="PTHR30115">
    <property type="entry name" value="NITROGEN REGULATORY PROTEIN P-II"/>
    <property type="match status" value="1"/>
</dbReference>
<dbReference type="PROSITE" id="PS00638">
    <property type="entry name" value="PII_GLNB_CTER"/>
    <property type="match status" value="1"/>
</dbReference>
<dbReference type="InterPro" id="IPR002187">
    <property type="entry name" value="N-reg_PII"/>
</dbReference>
<dbReference type="GO" id="GO:0030234">
    <property type="term" value="F:enzyme regulator activity"/>
    <property type="evidence" value="ECO:0007669"/>
    <property type="project" value="InterPro"/>
</dbReference>
<dbReference type="EMBL" id="JNHN01000179">
    <property type="protein sequence ID" value="KDS48895.1"/>
    <property type="molecule type" value="Genomic_DNA"/>
</dbReference>
<dbReference type="RefSeq" id="WP_005827548.1">
    <property type="nucleotide sequence ID" value="NZ_JNHN01000179.1"/>
</dbReference>
<keyword evidence="1" id="KW-0597">Phosphoprotein</keyword>
<dbReference type="PANTHER" id="PTHR30115:SF11">
    <property type="entry name" value="NITROGEN REGULATORY PROTEIN P-II HOMOLOG"/>
    <property type="match status" value="1"/>
</dbReference>